<organism evidence="1">
    <name type="scientific">Mesocestoides corti</name>
    <name type="common">Flatworm</name>
    <dbReference type="NCBI Taxonomy" id="53468"/>
    <lineage>
        <taxon>Eukaryota</taxon>
        <taxon>Metazoa</taxon>
        <taxon>Spiralia</taxon>
        <taxon>Lophotrochozoa</taxon>
        <taxon>Platyhelminthes</taxon>
        <taxon>Cestoda</taxon>
        <taxon>Eucestoda</taxon>
        <taxon>Cyclophyllidea</taxon>
        <taxon>Mesocestoididae</taxon>
        <taxon>Mesocestoides</taxon>
    </lineage>
</organism>
<dbReference type="AlphaFoldDB" id="A0A5K3FF90"/>
<sequence>MSDVMPAHDFVYWDDNVSPADITLASRKTRRKSFRRSMVVLPISTSSPVTCSGPKVTLRRKSLGVAFQAKHASHISPSVTSQDCTVSRGKEISARTESSFRTHAQIQSIFNAPLDTEKQLSPKESPPNCAFRANNARPFQMFSEPVWKPDSKDSDLLPDSVDALYENYGRELGEWPKLLARLKWDACCALQVPSVTRMDVVANPILTPFAELLFPDRSATSVRELQQRTKRIYASTMAGVARAQLDHKRTRYMVSIVKRQQKILRDAKLKELLPRVANSHSPMNANDILTFIPCLRETDENVL</sequence>
<proteinExistence type="predicted"/>
<reference evidence="1" key="1">
    <citation type="submission" date="2019-11" db="UniProtKB">
        <authorList>
            <consortium name="WormBaseParasite"/>
        </authorList>
    </citation>
    <scope>IDENTIFICATION</scope>
</reference>
<name>A0A5K3FF90_MESCO</name>
<evidence type="ECO:0000313" key="1">
    <source>
        <dbReference type="WBParaSite" id="MCU_007952-RA"/>
    </source>
</evidence>
<protein>
    <submittedName>
        <fullName evidence="1">Testicular haploid expressed gene protein-like</fullName>
    </submittedName>
</protein>
<dbReference type="WBParaSite" id="MCU_007952-RA">
    <property type="protein sequence ID" value="MCU_007952-RA"/>
    <property type="gene ID" value="MCU_007952"/>
</dbReference>
<accession>A0A5K3FF90</accession>